<evidence type="ECO:0000256" key="2">
    <source>
        <dbReference type="SAM" id="Phobius"/>
    </source>
</evidence>
<evidence type="ECO:0000313" key="5">
    <source>
        <dbReference type="Proteomes" id="UP000215459"/>
    </source>
</evidence>
<dbReference type="NCBIfam" id="TIGR01760">
    <property type="entry name" value="tape_meas_TP901"/>
    <property type="match status" value="1"/>
</dbReference>
<dbReference type="Gene3D" id="1.20.120.20">
    <property type="entry name" value="Apolipoprotein"/>
    <property type="match status" value="1"/>
</dbReference>
<dbReference type="PANTHER" id="PTHR37813">
    <property type="entry name" value="FELS-2 PROPHAGE PROTEIN"/>
    <property type="match status" value="1"/>
</dbReference>
<dbReference type="Pfam" id="PF10145">
    <property type="entry name" value="PhageMin_Tail"/>
    <property type="match status" value="1"/>
</dbReference>
<feature type="transmembrane region" description="Helical" evidence="2">
    <location>
        <begin position="386"/>
        <end position="419"/>
    </location>
</feature>
<dbReference type="InterPro" id="IPR016024">
    <property type="entry name" value="ARM-type_fold"/>
</dbReference>
<keyword evidence="5" id="KW-1185">Reference proteome</keyword>
<proteinExistence type="predicted"/>
<comment type="caution">
    <text evidence="4">The sequence shown here is derived from an EMBL/GenBank/DDBJ whole genome shotgun (WGS) entry which is preliminary data.</text>
</comment>
<dbReference type="EMBL" id="NOWF01000003">
    <property type="protein sequence ID" value="OYD08549.1"/>
    <property type="molecule type" value="Genomic_DNA"/>
</dbReference>
<evidence type="ECO:0000256" key="1">
    <source>
        <dbReference type="ARBA" id="ARBA00022612"/>
    </source>
</evidence>
<dbReference type="SUPFAM" id="SSF48371">
    <property type="entry name" value="ARM repeat"/>
    <property type="match status" value="1"/>
</dbReference>
<dbReference type="RefSeq" id="WP_094263854.1">
    <property type="nucleotide sequence ID" value="NZ_NOWF01000003.1"/>
</dbReference>
<reference evidence="4 5" key="1">
    <citation type="submission" date="2017-07" db="EMBL/GenBank/DDBJ databases">
        <title>The genome sequence of Paludifilum halophilum highlights mechanisms for microbial adaptation to high salt environemnts.</title>
        <authorList>
            <person name="Belbahri L."/>
        </authorList>
    </citation>
    <scope>NUCLEOTIDE SEQUENCE [LARGE SCALE GENOMIC DNA]</scope>
    <source>
        <strain evidence="4 5">DSM 102817</strain>
    </source>
</reference>
<accession>A0A235B980</accession>
<dbReference type="Proteomes" id="UP000215459">
    <property type="component" value="Unassembled WGS sequence"/>
</dbReference>
<dbReference type="OrthoDB" id="28713at2"/>
<organism evidence="4 5">
    <name type="scientific">Paludifilum halophilum</name>
    <dbReference type="NCBI Taxonomy" id="1642702"/>
    <lineage>
        <taxon>Bacteria</taxon>
        <taxon>Bacillati</taxon>
        <taxon>Bacillota</taxon>
        <taxon>Bacilli</taxon>
        <taxon>Bacillales</taxon>
        <taxon>Thermoactinomycetaceae</taxon>
        <taxon>Paludifilum</taxon>
    </lineage>
</organism>
<keyword evidence="2" id="KW-0472">Membrane</keyword>
<keyword evidence="1" id="KW-1188">Viral release from host cell</keyword>
<sequence>MALAELAARISADISDFKSKMATVQNDMNSTRGNFQQAGKSFQQVGQNLRSVGAGMTAGVTAPVLAAGTAAIMTGANFESAMSEVQAVTMATGKDFTKLQELAQDLGSSTKYSATEAAQGMAFLGRAGFDTTEIMSAMPVMLDLATAGNLDLARAADISSNILSAFGMEASQSGHMADVLAFAAANANTSVEQMGYAMGYVGPVANSMGISVEETAAAVGILSDAGIQGERAGTALRGMLSQLTTVTGQTKDTLAAYGLTAEDVNPKTKSLAEIIQTLKDAGVQASDAMELVGQEAGPGLAVLLEQGSGSITNFTGELKTADGAASEMATTMGENTKGGFKEFLSSLEALGIAISEELLPVINPIIDGLTQMFRWFSQMNPVVKQAAIIFALVVSAIGPIIMVVGGLIGAVGALATTFAVSVGTIMSFIGVAVAVVAGITALVAAFIYAYNKVGWFRDRVNSAWERIKSGFQAVVDFLRPAVQAVVDFVVQQWDKIKNWWGQSGGTIMQAVSNVWNFISTIISTVMSVIWGIMQFIWPAILFIIQSVWGNIKAVISSGINIILAIIDIFTSLFTGNWSKLWESVKSLISNALTFIWNLFQLWGWGKLLAGALRLGAGLLNAFKGSWTKIWNVVKSIASKLWNWLKSAFNSGKQFIDDVWKTIGNVTKTVWNGIKSALKAVWNVIKTQLKNSFNFYKNLITGVWNGVKSVSTRVWNGIKSFLSNTFNAIKSRLTNAWNAIKSATSNAWSKVKSYISNVGSNIKSTLSGLASKAKSWGRNLLNMFIKGIKSKIRAVVGVVSDVAGKVKGFLGFSSPTKEGPASKSDKWAPNFMGMFAGGLEKNIPALRRTAAKVAGVMEGVNVSPTAPRVSHAAVGNLSASRSGYVSPADRAEAAGGVVVTGNTFNVRQESDIDSIARAIDRKKRNKSRARGRVTP</sequence>
<protein>
    <submittedName>
        <fullName evidence="4">Phage tail tape measure protein</fullName>
    </submittedName>
</protein>
<gene>
    <name evidence="4" type="ORF">CHM34_06905</name>
</gene>
<keyword evidence="2" id="KW-0812">Transmembrane</keyword>
<dbReference type="AlphaFoldDB" id="A0A235B980"/>
<feature type="transmembrane region" description="Helical" evidence="2">
    <location>
        <begin position="425"/>
        <end position="450"/>
    </location>
</feature>
<feature type="transmembrane region" description="Helical" evidence="2">
    <location>
        <begin position="554"/>
        <end position="575"/>
    </location>
</feature>
<evidence type="ECO:0000259" key="3">
    <source>
        <dbReference type="Pfam" id="PF10145"/>
    </source>
</evidence>
<name>A0A235B980_9BACL</name>
<feature type="transmembrane region" description="Helical" evidence="2">
    <location>
        <begin position="587"/>
        <end position="605"/>
    </location>
</feature>
<dbReference type="PANTHER" id="PTHR37813:SF1">
    <property type="entry name" value="FELS-2 PROPHAGE PROTEIN"/>
    <property type="match status" value="1"/>
</dbReference>
<feature type="domain" description="Phage tail tape measure protein" evidence="3">
    <location>
        <begin position="100"/>
        <end position="288"/>
    </location>
</feature>
<evidence type="ECO:0000313" key="4">
    <source>
        <dbReference type="EMBL" id="OYD08549.1"/>
    </source>
</evidence>
<dbReference type="InterPro" id="IPR010090">
    <property type="entry name" value="Phage_tape_meas"/>
</dbReference>
<keyword evidence="2" id="KW-1133">Transmembrane helix</keyword>